<evidence type="ECO:0000313" key="2">
    <source>
        <dbReference type="Proteomes" id="UP001501391"/>
    </source>
</evidence>
<accession>A0ABN3BDJ4</accession>
<sequence>MERVYTNHRTGERRIHVEIEEAEVRALAAGDTAATERLRKICADAGQAWPAQDGSHG</sequence>
<evidence type="ECO:0000313" key="1">
    <source>
        <dbReference type="EMBL" id="GAA2192797.1"/>
    </source>
</evidence>
<keyword evidence="2" id="KW-1185">Reference proteome</keyword>
<dbReference type="Proteomes" id="UP001501391">
    <property type="component" value="Unassembled WGS sequence"/>
</dbReference>
<organism evidence="1 2">
    <name type="scientific">Streptomyces bangladeshensis</name>
    <dbReference type="NCBI Taxonomy" id="295352"/>
    <lineage>
        <taxon>Bacteria</taxon>
        <taxon>Bacillati</taxon>
        <taxon>Actinomycetota</taxon>
        <taxon>Actinomycetes</taxon>
        <taxon>Kitasatosporales</taxon>
        <taxon>Streptomycetaceae</taxon>
        <taxon>Streptomyces</taxon>
    </lineage>
</organism>
<gene>
    <name evidence="1" type="ORF">GCM10009787_11940</name>
</gene>
<reference evidence="1 2" key="1">
    <citation type="journal article" date="2019" name="Int. J. Syst. Evol. Microbiol.">
        <title>The Global Catalogue of Microorganisms (GCM) 10K type strain sequencing project: providing services to taxonomists for standard genome sequencing and annotation.</title>
        <authorList>
            <consortium name="The Broad Institute Genomics Platform"/>
            <consortium name="The Broad Institute Genome Sequencing Center for Infectious Disease"/>
            <person name="Wu L."/>
            <person name="Ma J."/>
        </authorList>
    </citation>
    <scope>NUCLEOTIDE SEQUENCE [LARGE SCALE GENOMIC DNA]</scope>
    <source>
        <strain evidence="1 2">JCM 14924</strain>
    </source>
</reference>
<dbReference type="EMBL" id="BAAAOQ010000003">
    <property type="protein sequence ID" value="GAA2192797.1"/>
    <property type="molecule type" value="Genomic_DNA"/>
</dbReference>
<comment type="caution">
    <text evidence="1">The sequence shown here is derived from an EMBL/GenBank/DDBJ whole genome shotgun (WGS) entry which is preliminary data.</text>
</comment>
<dbReference type="RefSeq" id="WP_346162206.1">
    <property type="nucleotide sequence ID" value="NZ_BAAAOQ010000003.1"/>
</dbReference>
<name>A0ABN3BDJ4_9ACTN</name>
<protein>
    <submittedName>
        <fullName evidence="1">Uncharacterized protein</fullName>
    </submittedName>
</protein>
<proteinExistence type="predicted"/>